<accession>A0A183C3A0</accession>
<dbReference type="WBParaSite" id="GPLIN_000734400">
    <property type="protein sequence ID" value="GPLIN_000734400"/>
    <property type="gene ID" value="GPLIN_000734400"/>
</dbReference>
<evidence type="ECO:0000256" key="2">
    <source>
        <dbReference type="SAM" id="SignalP"/>
    </source>
</evidence>
<evidence type="ECO:0000313" key="3">
    <source>
        <dbReference type="Proteomes" id="UP000050741"/>
    </source>
</evidence>
<reference evidence="3" key="1">
    <citation type="submission" date="2014-05" db="EMBL/GenBank/DDBJ databases">
        <title>The genome and life-stage specific transcriptomes of Globodera pallida elucidate key aspects of plant parasitism by a cyst nematode.</title>
        <authorList>
            <person name="Cotton J.A."/>
            <person name="Lilley C.J."/>
            <person name="Jones L.M."/>
            <person name="Kikuchi T."/>
            <person name="Reid A.J."/>
            <person name="Thorpe P."/>
            <person name="Tsai I.J."/>
            <person name="Beasley H."/>
            <person name="Blok V."/>
            <person name="Cock P.J.A."/>
            <person name="Van den Akker S.E."/>
            <person name="Holroyd N."/>
            <person name="Hunt M."/>
            <person name="Mantelin S."/>
            <person name="Naghra H."/>
            <person name="Pain A."/>
            <person name="Palomares-Rius J.E."/>
            <person name="Zarowiecki M."/>
            <person name="Berriman M."/>
            <person name="Jones J.T."/>
            <person name="Urwin P.E."/>
        </authorList>
    </citation>
    <scope>NUCLEOTIDE SEQUENCE [LARGE SCALE GENOMIC DNA]</scope>
    <source>
        <strain evidence="3">Lindley</strain>
    </source>
</reference>
<feature type="chain" id="PRO_5008147010" evidence="2">
    <location>
        <begin position="20"/>
        <end position="200"/>
    </location>
</feature>
<feature type="compositionally biased region" description="Acidic residues" evidence="1">
    <location>
        <begin position="26"/>
        <end position="44"/>
    </location>
</feature>
<sequence>MRSFVLLLLLILLAICATASLPAVADGDEAEDEGETEDSESVDEPEAHETVDSIKQSVPERQTSKAPDKTEDNRTFLRNGKAQQQNHSTSMARRNYFGWLDLSSANGVNAASCYDSRLSSFINNGLYYYSHNMGQLSSYIIDQIKRAGYSGFWFVHAAMIGGQTQGLQWQSQSNGDIFTPSSRHGCFYHDTQTYVVIVRY</sequence>
<name>A0A183C3A0_GLOPA</name>
<organism evidence="3 4">
    <name type="scientific">Globodera pallida</name>
    <name type="common">Potato cyst nematode worm</name>
    <name type="synonym">Heterodera pallida</name>
    <dbReference type="NCBI Taxonomy" id="36090"/>
    <lineage>
        <taxon>Eukaryota</taxon>
        <taxon>Metazoa</taxon>
        <taxon>Ecdysozoa</taxon>
        <taxon>Nematoda</taxon>
        <taxon>Chromadorea</taxon>
        <taxon>Rhabditida</taxon>
        <taxon>Tylenchina</taxon>
        <taxon>Tylenchomorpha</taxon>
        <taxon>Tylenchoidea</taxon>
        <taxon>Heteroderidae</taxon>
        <taxon>Heteroderinae</taxon>
        <taxon>Globodera</taxon>
    </lineage>
</organism>
<dbReference type="Proteomes" id="UP000050741">
    <property type="component" value="Unassembled WGS sequence"/>
</dbReference>
<evidence type="ECO:0000256" key="1">
    <source>
        <dbReference type="SAM" id="MobiDB-lite"/>
    </source>
</evidence>
<keyword evidence="3" id="KW-1185">Reference proteome</keyword>
<keyword evidence="2" id="KW-0732">Signal</keyword>
<feature type="signal peptide" evidence="2">
    <location>
        <begin position="1"/>
        <end position="19"/>
    </location>
</feature>
<proteinExistence type="predicted"/>
<dbReference type="AlphaFoldDB" id="A0A183C3A0"/>
<feature type="region of interest" description="Disordered" evidence="1">
    <location>
        <begin position="24"/>
        <end position="86"/>
    </location>
</feature>
<evidence type="ECO:0000313" key="4">
    <source>
        <dbReference type="WBParaSite" id="GPLIN_000734400"/>
    </source>
</evidence>
<feature type="compositionally biased region" description="Basic and acidic residues" evidence="1">
    <location>
        <begin position="62"/>
        <end position="75"/>
    </location>
</feature>
<reference evidence="4" key="2">
    <citation type="submission" date="2016-06" db="UniProtKB">
        <authorList>
            <consortium name="WormBaseParasite"/>
        </authorList>
    </citation>
    <scope>IDENTIFICATION</scope>
</reference>
<protein>
    <submittedName>
        <fullName evidence="4">SCP domain-containing protein</fullName>
    </submittedName>
</protein>